<evidence type="ECO:0000313" key="4">
    <source>
        <dbReference type="Proteomes" id="UP000663834"/>
    </source>
</evidence>
<dbReference type="GO" id="GO:0005737">
    <property type="term" value="C:cytoplasm"/>
    <property type="evidence" value="ECO:0007669"/>
    <property type="project" value="TreeGrafter"/>
</dbReference>
<dbReference type="GO" id="GO:0006508">
    <property type="term" value="P:proteolysis"/>
    <property type="evidence" value="ECO:0007669"/>
    <property type="project" value="InterPro"/>
</dbReference>
<feature type="domain" description="Peptidase C2 calpain" evidence="2">
    <location>
        <begin position="22"/>
        <end position="177"/>
    </location>
</feature>
<dbReference type="PRINTS" id="PR00704">
    <property type="entry name" value="CALPAIN"/>
</dbReference>
<gene>
    <name evidence="3" type="ORF">KQP761_LOCUS2805</name>
</gene>
<dbReference type="PANTHER" id="PTHR10183:SF432">
    <property type="entry name" value="CALPAIN 8 GENE 5"/>
    <property type="match status" value="1"/>
</dbReference>
<dbReference type="AlphaFoldDB" id="A0A815AWM0"/>
<accession>A0A815AWM0</accession>
<dbReference type="Gene3D" id="2.60.120.380">
    <property type="match status" value="1"/>
</dbReference>
<dbReference type="EMBL" id="CAJNOW010000172">
    <property type="protein sequence ID" value="CAF1261132.1"/>
    <property type="molecule type" value="Genomic_DNA"/>
</dbReference>
<dbReference type="SUPFAM" id="SSF49758">
    <property type="entry name" value="Calpain large subunit, middle domain (domain III)"/>
    <property type="match status" value="1"/>
</dbReference>
<dbReference type="Pfam" id="PF01067">
    <property type="entry name" value="Calpain_III"/>
    <property type="match status" value="1"/>
</dbReference>
<dbReference type="OrthoDB" id="10307604at2759"/>
<proteinExistence type="inferred from homology"/>
<dbReference type="Proteomes" id="UP000663834">
    <property type="component" value="Unassembled WGS sequence"/>
</dbReference>
<organism evidence="3 4">
    <name type="scientific">Rotaria magnacalcarata</name>
    <dbReference type="NCBI Taxonomy" id="392030"/>
    <lineage>
        <taxon>Eukaryota</taxon>
        <taxon>Metazoa</taxon>
        <taxon>Spiralia</taxon>
        <taxon>Gnathifera</taxon>
        <taxon>Rotifera</taxon>
        <taxon>Eurotatoria</taxon>
        <taxon>Bdelloidea</taxon>
        <taxon>Philodinida</taxon>
        <taxon>Philodinidae</taxon>
        <taxon>Rotaria</taxon>
    </lineage>
</organism>
<evidence type="ECO:0000313" key="3">
    <source>
        <dbReference type="EMBL" id="CAF1261132.1"/>
    </source>
</evidence>
<comment type="similarity">
    <text evidence="1">Belongs to the peptidase C2 family.</text>
</comment>
<dbReference type="InterPro" id="IPR022683">
    <property type="entry name" value="Calpain_III"/>
</dbReference>
<dbReference type="InterPro" id="IPR022684">
    <property type="entry name" value="Calpain_cysteine_protease"/>
</dbReference>
<evidence type="ECO:0000259" key="2">
    <source>
        <dbReference type="SMART" id="SM00720"/>
    </source>
</evidence>
<sequence length="244" mass="28398">MPESFMFLFSEFGLNTQDYKHHWHMWYVLGSWRAGENSGGSCANSGCRHGCYYWRNPQFVIELTLNRSFNSNRLCMMIIALMQKPISSNSNSISNEQYVQIRLFKIKPNVTICEKKVYKPDEVERIASTGPYVNRREVSLLLKTTTGAYLIIPSMADVDQNCDFLLRIFSQDTTLGRTFVNIFANEHSEDFSRRNLNPQYTISEQSPMNIFFDATHSRENFPSSDLDEKRIDVIPIRPQRYADK</sequence>
<name>A0A815AWM0_9BILA</name>
<reference evidence="3" key="1">
    <citation type="submission" date="2021-02" db="EMBL/GenBank/DDBJ databases">
        <authorList>
            <person name="Nowell W R."/>
        </authorList>
    </citation>
    <scope>NUCLEOTIDE SEQUENCE</scope>
</reference>
<comment type="caution">
    <text evidence="3">The sequence shown here is derived from an EMBL/GenBank/DDBJ whole genome shotgun (WGS) entry which is preliminary data.</text>
</comment>
<evidence type="ECO:0000256" key="1">
    <source>
        <dbReference type="ARBA" id="ARBA00007623"/>
    </source>
</evidence>
<dbReference type="GO" id="GO:0004198">
    <property type="term" value="F:calcium-dependent cysteine-type endopeptidase activity"/>
    <property type="evidence" value="ECO:0007669"/>
    <property type="project" value="InterPro"/>
</dbReference>
<dbReference type="InterPro" id="IPR022682">
    <property type="entry name" value="Calpain_domain_III"/>
</dbReference>
<dbReference type="SMART" id="SM00720">
    <property type="entry name" value="calpain_III"/>
    <property type="match status" value="1"/>
</dbReference>
<protein>
    <recommendedName>
        <fullName evidence="2">Peptidase C2 calpain domain-containing protein</fullName>
    </recommendedName>
</protein>
<dbReference type="PANTHER" id="PTHR10183">
    <property type="entry name" value="CALPAIN"/>
    <property type="match status" value="1"/>
</dbReference>
<dbReference type="InterPro" id="IPR036213">
    <property type="entry name" value="Calpain_III_sf"/>
</dbReference>